<dbReference type="PROSITE" id="PS51318">
    <property type="entry name" value="TAT"/>
    <property type="match status" value="1"/>
</dbReference>
<dbReference type="Proteomes" id="UP000829194">
    <property type="component" value="Chromosome"/>
</dbReference>
<feature type="signal peptide" evidence="2">
    <location>
        <begin position="1"/>
        <end position="30"/>
    </location>
</feature>
<evidence type="ECO:0000256" key="2">
    <source>
        <dbReference type="SAM" id="SignalP"/>
    </source>
</evidence>
<evidence type="ECO:0000313" key="5">
    <source>
        <dbReference type="Proteomes" id="UP000829194"/>
    </source>
</evidence>
<keyword evidence="5" id="KW-1185">Reference proteome</keyword>
<dbReference type="InterPro" id="IPR006311">
    <property type="entry name" value="TAT_signal"/>
</dbReference>
<name>A0ABY3XD85_9GAMM</name>
<keyword evidence="2" id="KW-0732">Signal</keyword>
<dbReference type="EMBL" id="CP093547">
    <property type="protein sequence ID" value="UNP28596.1"/>
    <property type="molecule type" value="Genomic_DNA"/>
</dbReference>
<evidence type="ECO:0000256" key="1">
    <source>
        <dbReference type="SAM" id="MobiDB-lite"/>
    </source>
</evidence>
<sequence length="167" mass="17143">MSRMSRLSARRALSALGLSAALAVVLAAPAAATELYQWKDAQGVTHYSDSPPPGQSGQVKNRVIKNKTGTPTQSATVTASSESSQCITARANLKQLQSSAQVGVDSNGDGKPDNVLDAKQRQAQVDLAQTSIRAYCAAPTTAPAASSPNARPNTAPNPVGGPKMADS</sequence>
<accession>A0ABY3XD85</accession>
<dbReference type="RefSeq" id="WP_237049777.1">
    <property type="nucleotide sequence ID" value="NZ_CP011131.1"/>
</dbReference>
<protein>
    <submittedName>
        <fullName evidence="4">DUF4124 domain-containing protein</fullName>
    </submittedName>
</protein>
<proteinExistence type="predicted"/>
<feature type="compositionally biased region" description="Low complexity" evidence="1">
    <location>
        <begin position="138"/>
        <end position="158"/>
    </location>
</feature>
<feature type="region of interest" description="Disordered" evidence="1">
    <location>
        <begin position="46"/>
        <end position="84"/>
    </location>
</feature>
<evidence type="ECO:0000313" key="4">
    <source>
        <dbReference type="EMBL" id="UNP28596.1"/>
    </source>
</evidence>
<reference evidence="4 5" key="1">
    <citation type="submission" date="2022-03" db="EMBL/GenBank/DDBJ databases">
        <title>Complete genome sequence of Lysobacter capsici VKM B-2533 and Lysobacter gummosus 10.1.1, promising sources of lytic agents.</title>
        <authorList>
            <person name="Tarlachkov S.V."/>
            <person name="Kudryakova I.V."/>
            <person name="Afoshin A.S."/>
            <person name="Leontyevskaya E.A."/>
            <person name="Leontyevskaya N.V."/>
        </authorList>
    </citation>
    <scope>NUCLEOTIDE SEQUENCE [LARGE SCALE GENOMIC DNA]</scope>
    <source>
        <strain evidence="4 5">10.1.1</strain>
    </source>
</reference>
<dbReference type="Pfam" id="PF13511">
    <property type="entry name" value="DUF4124"/>
    <property type="match status" value="1"/>
</dbReference>
<feature type="domain" description="DUF4124" evidence="3">
    <location>
        <begin position="22"/>
        <end position="61"/>
    </location>
</feature>
<feature type="chain" id="PRO_5046486038" evidence="2">
    <location>
        <begin position="31"/>
        <end position="167"/>
    </location>
</feature>
<feature type="region of interest" description="Disordered" evidence="1">
    <location>
        <begin position="138"/>
        <end position="167"/>
    </location>
</feature>
<dbReference type="InterPro" id="IPR025392">
    <property type="entry name" value="DUF4124"/>
</dbReference>
<organism evidence="4 5">
    <name type="scientific">Lysobacter gummosus</name>
    <dbReference type="NCBI Taxonomy" id="262324"/>
    <lineage>
        <taxon>Bacteria</taxon>
        <taxon>Pseudomonadati</taxon>
        <taxon>Pseudomonadota</taxon>
        <taxon>Gammaproteobacteria</taxon>
        <taxon>Lysobacterales</taxon>
        <taxon>Lysobacteraceae</taxon>
        <taxon>Lysobacter</taxon>
    </lineage>
</organism>
<evidence type="ECO:0000259" key="3">
    <source>
        <dbReference type="Pfam" id="PF13511"/>
    </source>
</evidence>
<gene>
    <name evidence="4" type="ORF">MOV92_19240</name>
</gene>
<feature type="compositionally biased region" description="Polar residues" evidence="1">
    <location>
        <begin position="67"/>
        <end position="84"/>
    </location>
</feature>